<dbReference type="PANTHER" id="PTHR36846">
    <property type="entry name" value="PROTEIN VIAA"/>
    <property type="match status" value="1"/>
</dbReference>
<dbReference type="SUPFAM" id="SSF53300">
    <property type="entry name" value="vWA-like"/>
    <property type="match status" value="1"/>
</dbReference>
<evidence type="ECO:0000313" key="3">
    <source>
        <dbReference type="Proteomes" id="UP001649230"/>
    </source>
</evidence>
<evidence type="ECO:0000313" key="2">
    <source>
        <dbReference type="EMBL" id="UJF35889.1"/>
    </source>
</evidence>
<dbReference type="RefSeq" id="WP_235122446.1">
    <property type="nucleotide sequence ID" value="NZ_CP090978.1"/>
</dbReference>
<name>A0ABY3SRK2_9BACL</name>
<gene>
    <name evidence="2" type="ORF">L0M14_12875</name>
</gene>
<evidence type="ECO:0008006" key="4">
    <source>
        <dbReference type="Google" id="ProtNLM"/>
    </source>
</evidence>
<accession>A0ABY3SRK2</accession>
<protein>
    <recommendedName>
        <fullName evidence="4">VWA domain-containing protein</fullName>
    </recommendedName>
</protein>
<dbReference type="Gene3D" id="3.40.50.410">
    <property type="entry name" value="von Willebrand factor, type A domain"/>
    <property type="match status" value="1"/>
</dbReference>
<reference evidence="2 3" key="1">
    <citation type="journal article" date="2024" name="Int. J. Syst. Evol. Microbiol.">
        <title>Paenibacillus hexagrammi sp. nov., a novel bacterium isolated from the gut content of Hexagrammos agrammus.</title>
        <authorList>
            <person name="Jung H.K."/>
            <person name="Kim D.G."/>
            <person name="Zin H."/>
            <person name="Park J."/>
            <person name="Jung H."/>
            <person name="Kim Y.O."/>
            <person name="Kong H.J."/>
            <person name="Kim J.W."/>
            <person name="Kim Y.S."/>
        </authorList>
    </citation>
    <scope>NUCLEOTIDE SEQUENCE [LARGE SCALE GENOMIC DNA]</scope>
    <source>
        <strain evidence="2 3">YPD9-1</strain>
    </source>
</reference>
<keyword evidence="3" id="KW-1185">Reference proteome</keyword>
<dbReference type="Proteomes" id="UP001649230">
    <property type="component" value="Chromosome"/>
</dbReference>
<dbReference type="InterPro" id="IPR036465">
    <property type="entry name" value="vWFA_dom_sf"/>
</dbReference>
<dbReference type="PANTHER" id="PTHR36846:SF1">
    <property type="entry name" value="PROTEIN VIAA"/>
    <property type="match status" value="1"/>
</dbReference>
<sequence>MIIRCTRVDRYVFDGYVHSSRSAREWMREAMRQAPWFDVELFADFFMCFYLAKPEPDGTVEASPFHRWLVLTLQKQYFYMSIHPRTTGHVPASFKTALKSLMWLTESYEKEVKRRQKEQQQLGVGIDKKQQQIGQEEAKVSERLSEKQIEKLRLVGYTLQQGKRTVEEKQASADTKPLVAEEIRALRQRIAELKEAMRTDFMKRDKLKAKLRKSEEELDKREKQMSRMTARDAAAMKEIEDELGEWLNRALKDTLSLENDDSFNIHELMQASQRLANRRWGSELGKLRRQAFEQYNQWIEKLKRNKDLIQFLQEVGRNIHHLKVERKKQRAAYVPEAYDDLRFSGSISHILPSEASLLADEEFEPYFLVKWMEQKLMTYHYSGSLEVPQKGPVICMLDTSHSMRGAKLKLAQLFTATFASFALLERRDFMLLLFGSKGELIEHTLYHKRPDWDRFYGLSQLAFGGGTNFDAPLQRGMDVVSSNPYFHSADFVMVTDGVGQLSKPTLQKLGALGQKKQLRLHSLIIGSARQHLHQSYEILGVSHQIRFATTWDMQDAVKDELLLDVFAKQPADTGRKRRTP</sequence>
<proteinExistence type="predicted"/>
<feature type="coiled-coil region" evidence="1">
    <location>
        <begin position="176"/>
        <end position="231"/>
    </location>
</feature>
<keyword evidence="1" id="KW-0175">Coiled coil</keyword>
<evidence type="ECO:0000256" key="1">
    <source>
        <dbReference type="SAM" id="Coils"/>
    </source>
</evidence>
<organism evidence="2 3">
    <name type="scientific">Paenibacillus hexagrammi</name>
    <dbReference type="NCBI Taxonomy" id="2908839"/>
    <lineage>
        <taxon>Bacteria</taxon>
        <taxon>Bacillati</taxon>
        <taxon>Bacillota</taxon>
        <taxon>Bacilli</taxon>
        <taxon>Bacillales</taxon>
        <taxon>Paenibacillaceae</taxon>
        <taxon>Paenibacillus</taxon>
    </lineage>
</organism>
<dbReference type="EMBL" id="CP090978">
    <property type="protein sequence ID" value="UJF35889.1"/>
    <property type="molecule type" value="Genomic_DNA"/>
</dbReference>